<dbReference type="FunCoup" id="A0A1E5RHJ7">
    <property type="interactions" value="1026"/>
</dbReference>
<keyword evidence="6" id="KW-0482">Metalloprotease</keyword>
<dbReference type="InterPro" id="IPR050626">
    <property type="entry name" value="Peptidase_M16"/>
</dbReference>
<evidence type="ECO:0000256" key="3">
    <source>
        <dbReference type="ARBA" id="ARBA00022723"/>
    </source>
</evidence>
<dbReference type="InterPro" id="IPR011249">
    <property type="entry name" value="Metalloenz_LuxS/M16"/>
</dbReference>
<evidence type="ECO:0000313" key="12">
    <source>
        <dbReference type="EMBL" id="OEJ86355.1"/>
    </source>
</evidence>
<sequence length="995" mass="115760">MTVLKKMNYKILENKFIKPDLDNRLYRYIQLPNKLKCLVIQDITTDKAAASLDVNVGCFQDPKHLPGLAHFCEHLLFMGSAKYPDESEYRKYLNKHGGDSNAYTSKMNTNYYFQVNHDNLHGALDRFSGFFSCPLFDEDSTEKEINAVDSENKKNLQNDSRRLYQLSKSLTNRDHPNHKFSTGNLDTLWNHPRSKGTDIREELLKFHHKYYSANIMRLCVLGREDLDTLSEWCYDLFHDVKNKDLDDLHEDYGVPVYPPDCLNKFVKVKPVKDLKTLEVMFKVPDFDKNWNGPRSSHYFGHLIGYEGNGSLLSYLKELSLVHGLSAGGHCISPGNGTFTINLQLTDNGVEEYERVLEATFQYIEMLKNNLPQEWIFQELKDIAYATFKFKQPRNPSSTVSELSSDLQKDSFYPVSNILGMFLLYNYNPEELKEFLSCLTIWNSNIFLISKKVSTDKIEKWYGTEYSVKEYSTEFIENIETVSKLPNQEFTLPRKNPYIATNFHVDTLPSDVVPLIEPLLLKSDSKTKLWFKKDDRFKLPKGYVNFDFTIPITNSTVKNVVLTSLYVSLVNDYLNDSIIYDAVIANLHINLSRHSTGLQVGFFGYNEKADILIKEFFEGISMFEPNHGRFKVFKEKLTDTYENFLFNAPYNLSSTRWAFLIYENNFSVEDRLQVLKEITYDDVVLFSKALFKEFFLETLMHGNFYKEDAMKINEIPLNSFKSTELLPYKECQLQRSCVVDDQYRYIQTTKDPKNLNSCVEYTIQFHDGVGADILGDIEDENLKSYHAHELTSSLFRLLTQTIKEPCFTVLRTNEQLGYIVWSSSYAPTSPYFFLRILVQGEYSCDYVESRIQKFLHETCVQNMHNMTDEEFEHIKKGVLGTLLQKFKNLGEETRHFLNSINSGYYNFENNTRRADIIAKHITKKHVIEFYEKYVLSSQQRLIIHTEPVNKGKQGPQEFELQNCKKIDNIQTFKSQLSLGALPTPIKKFTMEHSSVL</sequence>
<gene>
    <name evidence="12" type="ORF">AWRI3579_g1276</name>
</gene>
<dbReference type="STRING" id="56408.A0A1E5RHJ7"/>
<dbReference type="GO" id="GO:0051603">
    <property type="term" value="P:proteolysis involved in protein catabolic process"/>
    <property type="evidence" value="ECO:0007669"/>
    <property type="project" value="TreeGrafter"/>
</dbReference>
<reference evidence="13" key="1">
    <citation type="journal article" date="2016" name="Genome Announc.">
        <title>Genome sequences of three species of Hanseniaspora isolated from spontaneous wine fermentations.</title>
        <authorList>
            <person name="Sternes P.R."/>
            <person name="Lee D."/>
            <person name="Kutyna D.R."/>
            <person name="Borneman A.R."/>
        </authorList>
    </citation>
    <scope>NUCLEOTIDE SEQUENCE [LARGE SCALE GENOMIC DNA]</scope>
    <source>
        <strain evidence="13">AWRI3579</strain>
    </source>
</reference>
<evidence type="ECO:0000256" key="1">
    <source>
        <dbReference type="ARBA" id="ARBA00007261"/>
    </source>
</evidence>
<keyword evidence="4" id="KW-0378">Hydrolase</keyword>
<dbReference type="PANTHER" id="PTHR43690:SF18">
    <property type="entry name" value="INSULIN-DEGRADING ENZYME-RELATED"/>
    <property type="match status" value="1"/>
</dbReference>
<feature type="domain" description="Coenzyme PQQ synthesis protein F-like C-terminal lobe" evidence="11">
    <location>
        <begin position="796"/>
        <end position="895"/>
    </location>
</feature>
<feature type="domain" description="Peptidase M16 middle/third" evidence="10">
    <location>
        <begin position="387"/>
        <end position="672"/>
    </location>
</feature>
<dbReference type="Proteomes" id="UP000095728">
    <property type="component" value="Unassembled WGS sequence"/>
</dbReference>
<evidence type="ECO:0000256" key="6">
    <source>
        <dbReference type="ARBA" id="ARBA00023049"/>
    </source>
</evidence>
<dbReference type="InterPro" id="IPR001431">
    <property type="entry name" value="Pept_M16_Zn_BS"/>
</dbReference>
<name>A0A1E5RHJ7_9ASCO</name>
<dbReference type="Pfam" id="PF16187">
    <property type="entry name" value="Peptidase_M16_M"/>
    <property type="match status" value="1"/>
</dbReference>
<evidence type="ECO:0000256" key="7">
    <source>
        <dbReference type="RuleBase" id="RU004447"/>
    </source>
</evidence>
<dbReference type="SUPFAM" id="SSF63411">
    <property type="entry name" value="LuxS/MPP-like metallohydrolase"/>
    <property type="match status" value="4"/>
</dbReference>
<feature type="domain" description="Peptidase M16 N-terminal" evidence="8">
    <location>
        <begin position="39"/>
        <end position="172"/>
    </location>
</feature>
<comment type="similarity">
    <text evidence="1 7">Belongs to the peptidase M16 family.</text>
</comment>
<evidence type="ECO:0000259" key="8">
    <source>
        <dbReference type="Pfam" id="PF00675"/>
    </source>
</evidence>
<dbReference type="InterPro" id="IPR032632">
    <property type="entry name" value="Peptidase_M16_M"/>
</dbReference>
<evidence type="ECO:0000256" key="4">
    <source>
        <dbReference type="ARBA" id="ARBA00022801"/>
    </source>
</evidence>
<evidence type="ECO:0000259" key="9">
    <source>
        <dbReference type="Pfam" id="PF05193"/>
    </source>
</evidence>
<dbReference type="FunFam" id="3.30.830.10:FF:000005">
    <property type="entry name" value="nardilysin isoform X1"/>
    <property type="match status" value="1"/>
</dbReference>
<dbReference type="Pfam" id="PF22456">
    <property type="entry name" value="PqqF-like_C_4"/>
    <property type="match status" value="1"/>
</dbReference>
<dbReference type="Pfam" id="PF00675">
    <property type="entry name" value="Peptidase_M16"/>
    <property type="match status" value="1"/>
</dbReference>
<keyword evidence="13" id="KW-1185">Reference proteome</keyword>
<proteinExistence type="inferred from homology"/>
<keyword evidence="2" id="KW-0645">Protease</keyword>
<dbReference type="PROSITE" id="PS00143">
    <property type="entry name" value="INSULINASE"/>
    <property type="match status" value="1"/>
</dbReference>
<evidence type="ECO:0000313" key="13">
    <source>
        <dbReference type="Proteomes" id="UP000095728"/>
    </source>
</evidence>
<dbReference type="Gene3D" id="3.30.830.10">
    <property type="entry name" value="Metalloenzyme, LuxS/M16 peptidase-like"/>
    <property type="match status" value="4"/>
</dbReference>
<dbReference type="GO" id="GO:0043171">
    <property type="term" value="P:peptide catabolic process"/>
    <property type="evidence" value="ECO:0007669"/>
    <property type="project" value="TreeGrafter"/>
</dbReference>
<dbReference type="GO" id="GO:0005829">
    <property type="term" value="C:cytosol"/>
    <property type="evidence" value="ECO:0007669"/>
    <property type="project" value="TreeGrafter"/>
</dbReference>
<organism evidence="12 13">
    <name type="scientific">Hanseniaspora osmophila</name>
    <dbReference type="NCBI Taxonomy" id="56408"/>
    <lineage>
        <taxon>Eukaryota</taxon>
        <taxon>Fungi</taxon>
        <taxon>Dikarya</taxon>
        <taxon>Ascomycota</taxon>
        <taxon>Saccharomycotina</taxon>
        <taxon>Saccharomycetes</taxon>
        <taxon>Saccharomycodales</taxon>
        <taxon>Saccharomycodaceae</taxon>
        <taxon>Hanseniaspora</taxon>
    </lineage>
</organism>
<evidence type="ECO:0000256" key="5">
    <source>
        <dbReference type="ARBA" id="ARBA00022833"/>
    </source>
</evidence>
<dbReference type="InterPro" id="IPR054734">
    <property type="entry name" value="PqqF-like_C_4"/>
</dbReference>
<evidence type="ECO:0000259" key="11">
    <source>
        <dbReference type="Pfam" id="PF22456"/>
    </source>
</evidence>
<dbReference type="EMBL" id="LPNM01000006">
    <property type="protein sequence ID" value="OEJ86355.1"/>
    <property type="molecule type" value="Genomic_DNA"/>
</dbReference>
<dbReference type="InterPro" id="IPR007863">
    <property type="entry name" value="Peptidase_M16_C"/>
</dbReference>
<dbReference type="GO" id="GO:0004222">
    <property type="term" value="F:metalloendopeptidase activity"/>
    <property type="evidence" value="ECO:0007669"/>
    <property type="project" value="InterPro"/>
</dbReference>
<keyword evidence="3" id="KW-0479">Metal-binding</keyword>
<dbReference type="AlphaFoldDB" id="A0A1E5RHJ7"/>
<feature type="domain" description="Peptidase M16 C-terminal" evidence="9">
    <location>
        <begin position="200"/>
        <end position="381"/>
    </location>
</feature>
<keyword evidence="5" id="KW-0862">Zinc</keyword>
<comment type="caution">
    <text evidence="12">The sequence shown here is derived from an EMBL/GenBank/DDBJ whole genome shotgun (WGS) entry which is preliminary data.</text>
</comment>
<dbReference type="GO" id="GO:0005739">
    <property type="term" value="C:mitochondrion"/>
    <property type="evidence" value="ECO:0007669"/>
    <property type="project" value="TreeGrafter"/>
</dbReference>
<evidence type="ECO:0000256" key="2">
    <source>
        <dbReference type="ARBA" id="ARBA00022670"/>
    </source>
</evidence>
<accession>A0A1E5RHJ7</accession>
<dbReference type="InParanoid" id="A0A1E5RHJ7"/>
<protein>
    <submittedName>
        <fullName evidence="12">A-factor-processing enzyme</fullName>
    </submittedName>
</protein>
<dbReference type="PANTHER" id="PTHR43690">
    <property type="entry name" value="NARDILYSIN"/>
    <property type="match status" value="1"/>
</dbReference>
<evidence type="ECO:0000259" key="10">
    <source>
        <dbReference type="Pfam" id="PF16187"/>
    </source>
</evidence>
<dbReference type="FunFam" id="3.30.830.10:FF:000004">
    <property type="entry name" value="Putative insulin-degrading enzyme"/>
    <property type="match status" value="1"/>
</dbReference>
<dbReference type="InterPro" id="IPR011765">
    <property type="entry name" value="Pept_M16_N"/>
</dbReference>
<feature type="unsure residue" description="D or N" evidence="12">
    <location>
        <position position="139"/>
    </location>
</feature>
<dbReference type="OrthoDB" id="952271at2759"/>
<dbReference type="Pfam" id="PF05193">
    <property type="entry name" value="Peptidase_M16_C"/>
    <property type="match status" value="1"/>
</dbReference>
<dbReference type="GO" id="GO:0046872">
    <property type="term" value="F:metal ion binding"/>
    <property type="evidence" value="ECO:0007669"/>
    <property type="project" value="UniProtKB-KW"/>
</dbReference>